<organism evidence="2 3">
    <name type="scientific">Lactuca virosa</name>
    <dbReference type="NCBI Taxonomy" id="75947"/>
    <lineage>
        <taxon>Eukaryota</taxon>
        <taxon>Viridiplantae</taxon>
        <taxon>Streptophyta</taxon>
        <taxon>Embryophyta</taxon>
        <taxon>Tracheophyta</taxon>
        <taxon>Spermatophyta</taxon>
        <taxon>Magnoliopsida</taxon>
        <taxon>eudicotyledons</taxon>
        <taxon>Gunneridae</taxon>
        <taxon>Pentapetalae</taxon>
        <taxon>asterids</taxon>
        <taxon>campanulids</taxon>
        <taxon>Asterales</taxon>
        <taxon>Asteraceae</taxon>
        <taxon>Cichorioideae</taxon>
        <taxon>Cichorieae</taxon>
        <taxon>Lactucinae</taxon>
        <taxon>Lactuca</taxon>
    </lineage>
</organism>
<accession>A0AAU9M1M7</accession>
<feature type="region of interest" description="Disordered" evidence="1">
    <location>
        <begin position="288"/>
        <end position="401"/>
    </location>
</feature>
<feature type="compositionally biased region" description="Basic and acidic residues" evidence="1">
    <location>
        <begin position="327"/>
        <end position="401"/>
    </location>
</feature>
<protein>
    <recommendedName>
        <fullName evidence="4">Ubiquitin-like domain-containing protein</fullName>
    </recommendedName>
</protein>
<comment type="caution">
    <text evidence="2">The sequence shown here is derived from an EMBL/GenBank/DDBJ whole genome shotgun (WGS) entry which is preliminary data.</text>
</comment>
<feature type="compositionally biased region" description="Acidic residues" evidence="1">
    <location>
        <begin position="310"/>
        <end position="322"/>
    </location>
</feature>
<dbReference type="EMBL" id="CAKMRJ010000499">
    <property type="protein sequence ID" value="CAH1419717.1"/>
    <property type="molecule type" value="Genomic_DNA"/>
</dbReference>
<reference evidence="2 3" key="1">
    <citation type="submission" date="2022-01" db="EMBL/GenBank/DDBJ databases">
        <authorList>
            <person name="Xiong W."/>
            <person name="Schranz E."/>
        </authorList>
    </citation>
    <scope>NUCLEOTIDE SEQUENCE [LARGE SCALE GENOMIC DNA]</scope>
</reference>
<keyword evidence="3" id="KW-1185">Reference proteome</keyword>
<proteinExistence type="predicted"/>
<dbReference type="PANTHER" id="PTHR34835">
    <property type="entry name" value="OS07G0283600 PROTEIN-RELATED"/>
    <property type="match status" value="1"/>
</dbReference>
<dbReference type="PANTHER" id="PTHR34835:SF90">
    <property type="entry name" value="AMINOTRANSFERASE-LIKE PLANT MOBILE DOMAIN-CONTAINING PROTEIN"/>
    <property type="match status" value="1"/>
</dbReference>
<sequence>MGFGSLLRMKITDIPLKLRFYILQNFDSERTVRDVEGKELKVTTQSIHDMLGIPTVGTILTQLDQSPKDDTCYDEWKEQFQEGEIIILNAIEKVIVRTTGADFNFKLNFLVLFVNKFCESTSIGRCNLFPLIYISRKTYISNIDWCNYVLDSLVRTKNSYIPYSVTSYFVGPSAFLLLFYSDKIHSEALKVTCKHPTICYCSSEKIRYRETFEQEIGRIGLGELNEEFFNEEVEGDTNLEDNDCDKDEDDFVEEYESKLSKMLNRFERMKENLNSNFNDKITKFPEKEIMSEKINDEKGNEDKEGNGENYNDDDGPEPEVDYLLDGNKVENEVTKNDRETNEKETNEKKKEDETEEKRMMERSNKNKNGEEKNDEKTKETNNDGETSLKNETNKKLLDKVV</sequence>
<dbReference type="Proteomes" id="UP001157418">
    <property type="component" value="Unassembled WGS sequence"/>
</dbReference>
<dbReference type="AlphaFoldDB" id="A0AAU9M1M7"/>
<name>A0AAU9M1M7_9ASTR</name>
<evidence type="ECO:0000313" key="3">
    <source>
        <dbReference type="Proteomes" id="UP001157418"/>
    </source>
</evidence>
<gene>
    <name evidence="2" type="ORF">LVIROSA_LOCUS7227</name>
</gene>
<evidence type="ECO:0000256" key="1">
    <source>
        <dbReference type="SAM" id="MobiDB-lite"/>
    </source>
</evidence>
<feature type="compositionally biased region" description="Basic and acidic residues" evidence="1">
    <location>
        <begin position="288"/>
        <end position="306"/>
    </location>
</feature>
<evidence type="ECO:0008006" key="4">
    <source>
        <dbReference type="Google" id="ProtNLM"/>
    </source>
</evidence>
<evidence type="ECO:0000313" key="2">
    <source>
        <dbReference type="EMBL" id="CAH1419717.1"/>
    </source>
</evidence>